<comment type="subcellular location">
    <subcellularLocation>
        <location evidence="1">Cell membrane</location>
        <topology evidence="1">Multi-pass membrane protein</topology>
    </subcellularLocation>
</comment>
<feature type="transmembrane region" description="Helical" evidence="5">
    <location>
        <begin position="161"/>
        <end position="184"/>
    </location>
</feature>
<dbReference type="InterPro" id="IPR020846">
    <property type="entry name" value="MFS_dom"/>
</dbReference>
<dbReference type="Proteomes" id="UP001500063">
    <property type="component" value="Unassembled WGS sequence"/>
</dbReference>
<feature type="transmembrane region" description="Helical" evidence="5">
    <location>
        <begin position="325"/>
        <end position="351"/>
    </location>
</feature>
<evidence type="ECO:0000313" key="8">
    <source>
        <dbReference type="Proteomes" id="UP001500063"/>
    </source>
</evidence>
<dbReference type="InterPro" id="IPR011701">
    <property type="entry name" value="MFS"/>
</dbReference>
<gene>
    <name evidence="7" type="ORF">GCM10010319_13070</name>
</gene>
<dbReference type="PROSITE" id="PS50850">
    <property type="entry name" value="MFS"/>
    <property type="match status" value="1"/>
</dbReference>
<feature type="transmembrane region" description="Helical" evidence="5">
    <location>
        <begin position="44"/>
        <end position="69"/>
    </location>
</feature>
<sequence>MPSVGRARWAIGGVVAGGVVVNFLDRTALSVASASIADEFALDLRQLGIVLSAFSWSYCLMQLPAGFLVDAFGVKRLTRIAAVLWGLASLLTSVAGGLGLVILSRTLLGIAEGPSMVGAAKATSSWFPTGERGMATALFDGATKLSNMVAFPVLAWVMSSWGWRAGFLFTGMLSLLFAAVWWWVYKEPCEHTRMSPGERAHIIAGGARDAERNTARQWRPALRSPRVWGLTLGFACYGYTINVVLTWMPQFFQQEFEAELLESGLYAMVPWGAATVAEILVGGWLVDRLVRRGRDPERVRRTVLTGGLAVGATIGWAGTSNSPAAAVLWMSVSLSGLAVAAPVAWSLPGLLAPPGAVGAVSGLMNFANTAASTGGVLLTGWLAEATGSFQSPFLFAVGVLTAGTLVYWRTLRPAPAAPRTAVAAYAGTHSPKSAAGNRSFGE</sequence>
<dbReference type="RefSeq" id="WP_344116898.1">
    <property type="nucleotide sequence ID" value="NZ_BAAABW010000008.1"/>
</dbReference>
<keyword evidence="4 5" id="KW-0472">Membrane</keyword>
<evidence type="ECO:0000256" key="2">
    <source>
        <dbReference type="ARBA" id="ARBA00022692"/>
    </source>
</evidence>
<feature type="transmembrane region" description="Helical" evidence="5">
    <location>
        <begin position="7"/>
        <end position="24"/>
    </location>
</feature>
<evidence type="ECO:0000313" key="7">
    <source>
        <dbReference type="EMBL" id="GAA0338491.1"/>
    </source>
</evidence>
<keyword evidence="3 5" id="KW-1133">Transmembrane helix</keyword>
<feature type="transmembrane region" description="Helical" evidence="5">
    <location>
        <begin position="389"/>
        <end position="408"/>
    </location>
</feature>
<dbReference type="InterPro" id="IPR036259">
    <property type="entry name" value="MFS_trans_sf"/>
</dbReference>
<proteinExistence type="predicted"/>
<keyword evidence="2 5" id="KW-0812">Transmembrane</keyword>
<organism evidence="7 8">
    <name type="scientific">Streptomyces blastmyceticus</name>
    <dbReference type="NCBI Taxonomy" id="68180"/>
    <lineage>
        <taxon>Bacteria</taxon>
        <taxon>Bacillati</taxon>
        <taxon>Actinomycetota</taxon>
        <taxon>Actinomycetes</taxon>
        <taxon>Kitasatosporales</taxon>
        <taxon>Streptomycetaceae</taxon>
        <taxon>Streptomyces</taxon>
    </lineage>
</organism>
<dbReference type="CDD" id="cd17319">
    <property type="entry name" value="MFS_ExuT_GudP_like"/>
    <property type="match status" value="1"/>
</dbReference>
<evidence type="ECO:0000256" key="5">
    <source>
        <dbReference type="SAM" id="Phobius"/>
    </source>
</evidence>
<evidence type="ECO:0000259" key="6">
    <source>
        <dbReference type="PROSITE" id="PS50850"/>
    </source>
</evidence>
<accession>A0ABN0WI02</accession>
<dbReference type="PANTHER" id="PTHR11662:SF399">
    <property type="entry name" value="FI19708P1-RELATED"/>
    <property type="match status" value="1"/>
</dbReference>
<protein>
    <submittedName>
        <fullName evidence="7">MFS transporter</fullName>
    </submittedName>
</protein>
<dbReference type="EMBL" id="BAAABW010000008">
    <property type="protein sequence ID" value="GAA0338491.1"/>
    <property type="molecule type" value="Genomic_DNA"/>
</dbReference>
<feature type="transmembrane region" description="Helical" evidence="5">
    <location>
        <begin position="81"/>
        <end position="103"/>
    </location>
</feature>
<reference evidence="7 8" key="1">
    <citation type="journal article" date="2019" name="Int. J. Syst. Evol. Microbiol.">
        <title>The Global Catalogue of Microorganisms (GCM) 10K type strain sequencing project: providing services to taxonomists for standard genome sequencing and annotation.</title>
        <authorList>
            <consortium name="The Broad Institute Genomics Platform"/>
            <consortium name="The Broad Institute Genome Sequencing Center for Infectious Disease"/>
            <person name="Wu L."/>
            <person name="Ma J."/>
        </authorList>
    </citation>
    <scope>NUCLEOTIDE SEQUENCE [LARGE SCALE GENOMIC DNA]</scope>
    <source>
        <strain evidence="7 8">JCM 4565</strain>
    </source>
</reference>
<comment type="caution">
    <text evidence="7">The sequence shown here is derived from an EMBL/GenBank/DDBJ whole genome shotgun (WGS) entry which is preliminary data.</text>
</comment>
<evidence type="ECO:0000256" key="3">
    <source>
        <dbReference type="ARBA" id="ARBA00022989"/>
    </source>
</evidence>
<dbReference type="PANTHER" id="PTHR11662">
    <property type="entry name" value="SOLUTE CARRIER FAMILY 17"/>
    <property type="match status" value="1"/>
</dbReference>
<feature type="transmembrane region" description="Helical" evidence="5">
    <location>
        <begin position="268"/>
        <end position="290"/>
    </location>
</feature>
<feature type="transmembrane region" description="Helical" evidence="5">
    <location>
        <begin position="302"/>
        <end position="319"/>
    </location>
</feature>
<dbReference type="InterPro" id="IPR050382">
    <property type="entry name" value="MFS_Na/Anion_cotransporter"/>
</dbReference>
<evidence type="ECO:0000256" key="1">
    <source>
        <dbReference type="ARBA" id="ARBA00004651"/>
    </source>
</evidence>
<feature type="transmembrane region" description="Helical" evidence="5">
    <location>
        <begin position="227"/>
        <end position="248"/>
    </location>
</feature>
<keyword evidence="8" id="KW-1185">Reference proteome</keyword>
<feature type="transmembrane region" description="Helical" evidence="5">
    <location>
        <begin position="363"/>
        <end position="383"/>
    </location>
</feature>
<name>A0ABN0WI02_9ACTN</name>
<dbReference type="SUPFAM" id="SSF103473">
    <property type="entry name" value="MFS general substrate transporter"/>
    <property type="match status" value="1"/>
</dbReference>
<evidence type="ECO:0000256" key="4">
    <source>
        <dbReference type="ARBA" id="ARBA00023136"/>
    </source>
</evidence>
<dbReference type="Pfam" id="PF07690">
    <property type="entry name" value="MFS_1"/>
    <property type="match status" value="1"/>
</dbReference>
<feature type="domain" description="Major facilitator superfamily (MFS) profile" evidence="6">
    <location>
        <begin position="11"/>
        <end position="415"/>
    </location>
</feature>
<dbReference type="Gene3D" id="1.20.1250.20">
    <property type="entry name" value="MFS general substrate transporter like domains"/>
    <property type="match status" value="1"/>
</dbReference>